<name>A0A9R1UTZ6_LACSA</name>
<reference evidence="3 4" key="1">
    <citation type="journal article" date="2017" name="Nat. Commun.">
        <title>Genome assembly with in vitro proximity ligation data and whole-genome triplication in lettuce.</title>
        <authorList>
            <person name="Reyes-Chin-Wo S."/>
            <person name="Wang Z."/>
            <person name="Yang X."/>
            <person name="Kozik A."/>
            <person name="Arikit S."/>
            <person name="Song C."/>
            <person name="Xia L."/>
            <person name="Froenicke L."/>
            <person name="Lavelle D.O."/>
            <person name="Truco M.J."/>
            <person name="Xia R."/>
            <person name="Zhu S."/>
            <person name="Xu C."/>
            <person name="Xu H."/>
            <person name="Xu X."/>
            <person name="Cox K."/>
            <person name="Korf I."/>
            <person name="Meyers B.C."/>
            <person name="Michelmore R.W."/>
        </authorList>
    </citation>
    <scope>NUCLEOTIDE SEQUENCE [LARGE SCALE GENOMIC DNA]</scope>
    <source>
        <strain evidence="4">cv. Salinas</strain>
        <tissue evidence="3">Seedlings</tissue>
    </source>
</reference>
<organism evidence="3 4">
    <name type="scientific">Lactuca sativa</name>
    <name type="common">Garden lettuce</name>
    <dbReference type="NCBI Taxonomy" id="4236"/>
    <lineage>
        <taxon>Eukaryota</taxon>
        <taxon>Viridiplantae</taxon>
        <taxon>Streptophyta</taxon>
        <taxon>Embryophyta</taxon>
        <taxon>Tracheophyta</taxon>
        <taxon>Spermatophyta</taxon>
        <taxon>Magnoliopsida</taxon>
        <taxon>eudicotyledons</taxon>
        <taxon>Gunneridae</taxon>
        <taxon>Pentapetalae</taxon>
        <taxon>asterids</taxon>
        <taxon>campanulids</taxon>
        <taxon>Asterales</taxon>
        <taxon>Asteraceae</taxon>
        <taxon>Cichorioideae</taxon>
        <taxon>Cichorieae</taxon>
        <taxon>Lactucinae</taxon>
        <taxon>Lactuca</taxon>
    </lineage>
</organism>
<dbReference type="GO" id="GO:0009507">
    <property type="term" value="C:chloroplast"/>
    <property type="evidence" value="ECO:0000318"/>
    <property type="project" value="GO_Central"/>
</dbReference>
<dbReference type="InterPro" id="IPR053232">
    <property type="entry name" value="DnaJ_C/III_chloroplastic"/>
</dbReference>
<gene>
    <name evidence="3" type="ORF">LSAT_V11C800424320</name>
</gene>
<dbReference type="EMBL" id="NBSK02000008">
    <property type="protein sequence ID" value="KAJ0193957.1"/>
    <property type="molecule type" value="Genomic_DNA"/>
</dbReference>
<dbReference type="OrthoDB" id="445556at2759"/>
<feature type="region of interest" description="Disordered" evidence="1">
    <location>
        <begin position="184"/>
        <end position="219"/>
    </location>
</feature>
<dbReference type="AlphaFoldDB" id="A0A9R1UTZ6"/>
<keyword evidence="4" id="KW-1185">Reference proteome</keyword>
<dbReference type="PANTHER" id="PTHR45090:SF14">
    <property type="entry name" value="DNAJ DOMAIN, CHAPERONE J-DOMAIN SUPERFAMILY"/>
    <property type="match status" value="1"/>
</dbReference>
<dbReference type="PROSITE" id="PS50076">
    <property type="entry name" value="DNAJ_2"/>
    <property type="match status" value="1"/>
</dbReference>
<evidence type="ECO:0000313" key="4">
    <source>
        <dbReference type="Proteomes" id="UP000235145"/>
    </source>
</evidence>
<dbReference type="InterPro" id="IPR036869">
    <property type="entry name" value="J_dom_sf"/>
</dbReference>
<dbReference type="SUPFAM" id="SSF46565">
    <property type="entry name" value="Chaperone J-domain"/>
    <property type="match status" value="1"/>
</dbReference>
<dbReference type="SMART" id="SM00271">
    <property type="entry name" value="DnaJ"/>
    <property type="match status" value="1"/>
</dbReference>
<dbReference type="InterPro" id="IPR001623">
    <property type="entry name" value="DnaJ_domain"/>
</dbReference>
<evidence type="ECO:0000256" key="1">
    <source>
        <dbReference type="SAM" id="MobiDB-lite"/>
    </source>
</evidence>
<dbReference type="CDD" id="cd06257">
    <property type="entry name" value="DnaJ"/>
    <property type="match status" value="1"/>
</dbReference>
<feature type="compositionally biased region" description="Polar residues" evidence="1">
    <location>
        <begin position="205"/>
        <end position="219"/>
    </location>
</feature>
<dbReference type="Pfam" id="PF00226">
    <property type="entry name" value="DnaJ"/>
    <property type="match status" value="1"/>
</dbReference>
<dbReference type="PANTHER" id="PTHR45090">
    <property type="entry name" value="CHAPERONE PROTEIN DNAJ 20 CHLOROPLASTIC"/>
    <property type="match status" value="1"/>
</dbReference>
<comment type="caution">
    <text evidence="3">The sequence shown here is derived from an EMBL/GenBank/DDBJ whole genome shotgun (WGS) entry which is preliminary data.</text>
</comment>
<evidence type="ECO:0000313" key="3">
    <source>
        <dbReference type="EMBL" id="KAJ0193957.1"/>
    </source>
</evidence>
<feature type="domain" description="J" evidence="2">
    <location>
        <begin position="76"/>
        <end position="143"/>
    </location>
</feature>
<dbReference type="PROSITE" id="PS00636">
    <property type="entry name" value="DNAJ_1"/>
    <property type="match status" value="1"/>
</dbReference>
<dbReference type="InterPro" id="IPR018253">
    <property type="entry name" value="DnaJ_domain_CS"/>
</dbReference>
<proteinExistence type="predicted"/>
<evidence type="ECO:0000259" key="2">
    <source>
        <dbReference type="PROSITE" id="PS50076"/>
    </source>
</evidence>
<dbReference type="Proteomes" id="UP000235145">
    <property type="component" value="Unassembled WGS sequence"/>
</dbReference>
<sequence>MNTKSFLYGIQSLSVSSSKPLISSLPPHISFKFNNTHVKISQISIRTPRITTKVSASASASTAANGYCIPAQVKETLYDLLGISENGTLSEIKQAYKQLALKYHPDVSPPERMEEYTVRFIRVQEAYETLSDPEARSMYDSCMAKGLHLAFSGKSGTRFESRSDDKSRWKETWKVQLSELRRRSRVSSSRVDSATGMSWAARIRSQGSKPSANGADQAQ</sequence>
<dbReference type="Gramene" id="rna-gnl|WGS:NBSK|LSAT_8X89160_mrna">
    <property type="protein sequence ID" value="cds-PLY88963.1"/>
    <property type="gene ID" value="gene-LSAT_8X89160"/>
</dbReference>
<dbReference type="Gene3D" id="1.10.287.110">
    <property type="entry name" value="DnaJ domain"/>
    <property type="match status" value="1"/>
</dbReference>
<dbReference type="PRINTS" id="PR00625">
    <property type="entry name" value="JDOMAIN"/>
</dbReference>
<protein>
    <recommendedName>
        <fullName evidence="2">J domain-containing protein</fullName>
    </recommendedName>
</protein>
<accession>A0A9R1UTZ6</accession>